<dbReference type="SUPFAM" id="SSF52172">
    <property type="entry name" value="CheY-like"/>
    <property type="match status" value="1"/>
</dbReference>
<keyword evidence="2" id="KW-0802">TPR repeat</keyword>
<feature type="repeat" description="TPR" evidence="2">
    <location>
        <begin position="234"/>
        <end position="267"/>
    </location>
</feature>
<dbReference type="EMBL" id="JACNEP010000001">
    <property type="protein sequence ID" value="MBC3764266.1"/>
    <property type="molecule type" value="Genomic_DNA"/>
</dbReference>
<dbReference type="InterPro" id="IPR011006">
    <property type="entry name" value="CheY-like_superfamily"/>
</dbReference>
<reference evidence="4" key="2">
    <citation type="submission" date="2020-08" db="EMBL/GenBank/DDBJ databases">
        <authorList>
            <person name="Lai Q."/>
        </authorList>
    </citation>
    <scope>NUCLEOTIDE SEQUENCE</scope>
    <source>
        <strain evidence="4">S27-2</strain>
    </source>
</reference>
<dbReference type="InterPro" id="IPR052048">
    <property type="entry name" value="ST_Response_Regulator"/>
</dbReference>
<dbReference type="InterPro" id="IPR001789">
    <property type="entry name" value="Sig_transdc_resp-reg_receiver"/>
</dbReference>
<dbReference type="SMART" id="SM00448">
    <property type="entry name" value="REC"/>
    <property type="match status" value="1"/>
</dbReference>
<reference evidence="4" key="1">
    <citation type="journal article" date="2018" name="Int. J. Syst. Evol. Microbiol.">
        <title>Neptunicella marina gen. nov., sp. nov., isolated from surface seawater.</title>
        <authorList>
            <person name="Liu X."/>
            <person name="Lai Q."/>
            <person name="Du Y."/>
            <person name="Zhang X."/>
            <person name="Liu Z."/>
            <person name="Sun F."/>
            <person name="Shao Z."/>
        </authorList>
    </citation>
    <scope>NUCLEOTIDE SEQUENCE</scope>
    <source>
        <strain evidence="4">S27-2</strain>
    </source>
</reference>
<sequence length="547" mass="62358">MDKMTYHDKRILVVDDHRPFLLKLRNYLNALGAQSINLAETAEEAVRLCENQLFDIVISDHDLGSNAQTGMQLLEELRYKKLLSPDTLYLMVSGNTEHPPVMGKLENQPDDYLIKPFSQAQLANRIGKIATKHKALRSLYRCLFNKDIRGAINACKDAISSGSRYRQFCSVVMVELLWREDKFDVAMSVLDPLVRDTQLPWAVMAMAKTMMYKRQFEEAINMARNIVDNRVLAADSHDILAQCYLRTEKLAEACEEIKQAINLSPHSIERQYLGCEIAQASGDYDFAKNCCLAILEQSRHSVHKNISHMCNYIRSILELAEQALDPKLSNKYHQDALLELQRQKQTELVQNSPQPFDFDAFETIVNARISVIQGKLQNARRALYESQQQIEQKFADYPSSLAPDSIKIMFDLGEYEQASALLDKVRDTDTQDPNTQRLLSNTIKQVKTTSGSFDRHKKKAIECYNQGQYQASYDAFHQALALAPMNTGVAINLLQVIGKLIAQKSKPDPQLKMECRKLYHSIDSLQLPDSHRQKLTHITPELQAYLG</sequence>
<dbReference type="Gene3D" id="1.25.40.10">
    <property type="entry name" value="Tetratricopeptide repeat domain"/>
    <property type="match status" value="2"/>
</dbReference>
<keyword evidence="1" id="KW-0597">Phosphoprotein</keyword>
<protein>
    <submittedName>
        <fullName evidence="4">Response regulator</fullName>
    </submittedName>
</protein>
<dbReference type="Proteomes" id="UP000601768">
    <property type="component" value="Unassembled WGS sequence"/>
</dbReference>
<evidence type="ECO:0000256" key="1">
    <source>
        <dbReference type="PROSITE-ProRule" id="PRU00169"/>
    </source>
</evidence>
<dbReference type="PANTHER" id="PTHR43228:SF1">
    <property type="entry name" value="TWO-COMPONENT RESPONSE REGULATOR ARR22"/>
    <property type="match status" value="1"/>
</dbReference>
<dbReference type="PANTHER" id="PTHR43228">
    <property type="entry name" value="TWO-COMPONENT RESPONSE REGULATOR"/>
    <property type="match status" value="1"/>
</dbReference>
<accession>A0A8J6IML7</accession>
<proteinExistence type="predicted"/>
<dbReference type="SMART" id="SM00028">
    <property type="entry name" value="TPR"/>
    <property type="match status" value="2"/>
</dbReference>
<keyword evidence="5" id="KW-1185">Reference proteome</keyword>
<evidence type="ECO:0000259" key="3">
    <source>
        <dbReference type="PROSITE" id="PS50110"/>
    </source>
</evidence>
<dbReference type="AlphaFoldDB" id="A0A8J6IML7"/>
<evidence type="ECO:0000313" key="5">
    <source>
        <dbReference type="Proteomes" id="UP000601768"/>
    </source>
</evidence>
<dbReference type="Pfam" id="PF00072">
    <property type="entry name" value="Response_reg"/>
    <property type="match status" value="1"/>
</dbReference>
<feature type="domain" description="Response regulatory" evidence="3">
    <location>
        <begin position="10"/>
        <end position="130"/>
    </location>
</feature>
<gene>
    <name evidence="4" type="ORF">H8B19_00110</name>
</gene>
<dbReference type="RefSeq" id="WP_186504748.1">
    <property type="nucleotide sequence ID" value="NZ_JACNEP010000001.1"/>
</dbReference>
<name>A0A8J6IML7_9ALTE</name>
<feature type="modified residue" description="4-aspartylphosphate" evidence="1">
    <location>
        <position position="60"/>
    </location>
</feature>
<dbReference type="InterPro" id="IPR011990">
    <property type="entry name" value="TPR-like_helical_dom_sf"/>
</dbReference>
<dbReference type="Gene3D" id="3.40.50.2300">
    <property type="match status" value="1"/>
</dbReference>
<dbReference type="InterPro" id="IPR019734">
    <property type="entry name" value="TPR_rpt"/>
</dbReference>
<dbReference type="GO" id="GO:0000160">
    <property type="term" value="P:phosphorelay signal transduction system"/>
    <property type="evidence" value="ECO:0007669"/>
    <property type="project" value="InterPro"/>
</dbReference>
<comment type="caution">
    <text evidence="4">The sequence shown here is derived from an EMBL/GenBank/DDBJ whole genome shotgun (WGS) entry which is preliminary data.</text>
</comment>
<dbReference type="PROSITE" id="PS50110">
    <property type="entry name" value="RESPONSE_REGULATORY"/>
    <property type="match status" value="1"/>
</dbReference>
<evidence type="ECO:0000313" key="4">
    <source>
        <dbReference type="EMBL" id="MBC3764266.1"/>
    </source>
</evidence>
<evidence type="ECO:0000256" key="2">
    <source>
        <dbReference type="PROSITE-ProRule" id="PRU00339"/>
    </source>
</evidence>
<organism evidence="4 5">
    <name type="scientific">Neptunicella marina</name>
    <dbReference type="NCBI Taxonomy" id="2125989"/>
    <lineage>
        <taxon>Bacteria</taxon>
        <taxon>Pseudomonadati</taxon>
        <taxon>Pseudomonadota</taxon>
        <taxon>Gammaproteobacteria</taxon>
        <taxon>Alteromonadales</taxon>
        <taxon>Alteromonadaceae</taxon>
        <taxon>Neptunicella</taxon>
    </lineage>
</organism>
<dbReference type="PROSITE" id="PS50005">
    <property type="entry name" value="TPR"/>
    <property type="match status" value="1"/>
</dbReference>
<dbReference type="SUPFAM" id="SSF48452">
    <property type="entry name" value="TPR-like"/>
    <property type="match status" value="1"/>
</dbReference>